<dbReference type="AlphaFoldDB" id="A0A5C6G7Y6"/>
<protein>
    <submittedName>
        <fullName evidence="1">Uncharacterized protein</fullName>
    </submittedName>
</protein>
<evidence type="ECO:0000313" key="2">
    <source>
        <dbReference type="Proteomes" id="UP000317257"/>
    </source>
</evidence>
<name>A0A5C6G7Y6_METRR</name>
<accession>A0A5C6G7Y6</accession>
<dbReference type="Proteomes" id="UP000317257">
    <property type="component" value="Unassembled WGS sequence"/>
</dbReference>
<comment type="caution">
    <text evidence="1">The sequence shown here is derived from an EMBL/GenBank/DDBJ whole genome shotgun (WGS) entry which is preliminary data.</text>
</comment>
<gene>
    <name evidence="1" type="ORF">ED733_004167</name>
</gene>
<sequence length="156" mass="17462">MASRTLKTVLVQVGRIGKSHVFQENPGTGDIWVAALDTAESTVKMDYPEVTGMSISGAKAHQSHTVSSHSRVLSVRFYAGEQRIISGHVYQNGMLAYSQRARATASSSSTDSWKPSRGEVDTTTWTIYDPQHKKKRTVASEDKWWYIEKGGMREYF</sequence>
<dbReference type="EMBL" id="SBHS01000025">
    <property type="protein sequence ID" value="TWU72708.1"/>
    <property type="molecule type" value="Genomic_DNA"/>
</dbReference>
<organism evidence="1 2">
    <name type="scientific">Metarhizium rileyi (strain RCEF 4871)</name>
    <name type="common">Nomuraea rileyi</name>
    <dbReference type="NCBI Taxonomy" id="1649241"/>
    <lineage>
        <taxon>Eukaryota</taxon>
        <taxon>Fungi</taxon>
        <taxon>Dikarya</taxon>
        <taxon>Ascomycota</taxon>
        <taxon>Pezizomycotina</taxon>
        <taxon>Sordariomycetes</taxon>
        <taxon>Hypocreomycetidae</taxon>
        <taxon>Hypocreales</taxon>
        <taxon>Clavicipitaceae</taxon>
        <taxon>Metarhizium</taxon>
    </lineage>
</organism>
<evidence type="ECO:0000313" key="1">
    <source>
        <dbReference type="EMBL" id="TWU72708.1"/>
    </source>
</evidence>
<proteinExistence type="predicted"/>
<reference evidence="2" key="1">
    <citation type="submission" date="2018-12" db="EMBL/GenBank/DDBJ databases">
        <title>The complete genome of Metarhizium rileyi, a key fungal pathogen of Lepidoptera.</title>
        <authorList>
            <person name="Binneck E."/>
            <person name="Lastra C.C.L."/>
            <person name="Sosa-Gomez D.R."/>
        </authorList>
    </citation>
    <scope>NUCLEOTIDE SEQUENCE [LARGE SCALE GENOMIC DNA]</scope>
    <source>
        <strain evidence="2">Cep018-CH2</strain>
    </source>
</reference>